<dbReference type="PANTHER" id="PTHR45786:SF74">
    <property type="entry name" value="ATP-DEPENDENT DNA HELICASE"/>
    <property type="match status" value="1"/>
</dbReference>
<organism evidence="2 3">
    <name type="scientific">Escallonia herrerae</name>
    <dbReference type="NCBI Taxonomy" id="1293975"/>
    <lineage>
        <taxon>Eukaryota</taxon>
        <taxon>Viridiplantae</taxon>
        <taxon>Streptophyta</taxon>
        <taxon>Embryophyta</taxon>
        <taxon>Tracheophyta</taxon>
        <taxon>Spermatophyta</taxon>
        <taxon>Magnoliopsida</taxon>
        <taxon>eudicotyledons</taxon>
        <taxon>Gunneridae</taxon>
        <taxon>Pentapetalae</taxon>
        <taxon>asterids</taxon>
        <taxon>campanulids</taxon>
        <taxon>Escalloniales</taxon>
        <taxon>Escalloniaceae</taxon>
        <taxon>Escallonia</taxon>
    </lineage>
</organism>
<evidence type="ECO:0000259" key="1">
    <source>
        <dbReference type="Pfam" id="PF14214"/>
    </source>
</evidence>
<gene>
    <name evidence="2" type="ORF">RJ639_028377</name>
</gene>
<protein>
    <recommendedName>
        <fullName evidence="1">Helitron helicase-like domain-containing protein</fullName>
    </recommendedName>
</protein>
<dbReference type="Proteomes" id="UP001188597">
    <property type="component" value="Unassembled WGS sequence"/>
</dbReference>
<accession>A0AA89BQU0</accession>
<evidence type="ECO:0000313" key="3">
    <source>
        <dbReference type="Proteomes" id="UP001188597"/>
    </source>
</evidence>
<dbReference type="EMBL" id="JAVXUP010000050">
    <property type="protein sequence ID" value="KAK3040681.1"/>
    <property type="molecule type" value="Genomic_DNA"/>
</dbReference>
<comment type="caution">
    <text evidence="2">The sequence shown here is derived from an EMBL/GenBank/DDBJ whole genome shotgun (WGS) entry which is preliminary data.</text>
</comment>
<reference evidence="2" key="1">
    <citation type="submission" date="2022-12" db="EMBL/GenBank/DDBJ databases">
        <title>Draft genome assemblies for two species of Escallonia (Escalloniales).</title>
        <authorList>
            <person name="Chanderbali A."/>
            <person name="Dervinis C."/>
            <person name="Anghel I."/>
            <person name="Soltis D."/>
            <person name="Soltis P."/>
            <person name="Zapata F."/>
        </authorList>
    </citation>
    <scope>NUCLEOTIDE SEQUENCE</scope>
    <source>
        <strain evidence="2">UCBG64.0493</strain>
        <tissue evidence="2">Leaf</tissue>
    </source>
</reference>
<dbReference type="InterPro" id="IPR025476">
    <property type="entry name" value="Helitron_helicase-like"/>
</dbReference>
<evidence type="ECO:0000313" key="2">
    <source>
        <dbReference type="EMBL" id="KAK3040681.1"/>
    </source>
</evidence>
<proteinExistence type="predicted"/>
<feature type="domain" description="Helitron helicase-like" evidence="1">
    <location>
        <begin position="97"/>
        <end position="144"/>
    </location>
</feature>
<name>A0AA89BQU0_9ASTE</name>
<keyword evidence="3" id="KW-1185">Reference proteome</keyword>
<sequence length="146" mass="17163">MTQASIESNTPSPQVATREQCKEARAHRLDILRHNRQKGCRTRRILLDSALHPSFMAMQYPVLFPYGEDGYRKNIFHRDVICFESTMRNSNIENEGHTFLNGCELLQEYIIDAYTCIEQARLNWVSQNQEKLRTDLYNNIRDVVVR</sequence>
<dbReference type="AlphaFoldDB" id="A0AA89BQU0"/>
<dbReference type="PANTHER" id="PTHR45786">
    <property type="entry name" value="DNA BINDING PROTEIN-LIKE"/>
    <property type="match status" value="1"/>
</dbReference>
<dbReference type="Pfam" id="PF14214">
    <property type="entry name" value="Helitron_like_N"/>
    <property type="match status" value="1"/>
</dbReference>